<dbReference type="RefSeq" id="WP_007079337.1">
    <property type="nucleotide sequence ID" value="NZ_CM001024.1"/>
</dbReference>
<dbReference type="InterPro" id="IPR017946">
    <property type="entry name" value="PLC-like_Pdiesterase_TIM-brl"/>
</dbReference>
<keyword evidence="5" id="KW-0378">Hydrolase</keyword>
<feature type="domain" description="GP-PDE" evidence="7">
    <location>
        <begin position="28"/>
        <end position="353"/>
    </location>
</feature>
<reference evidence="8" key="1">
    <citation type="submission" date="2010-08" db="EMBL/GenBank/DDBJ databases">
        <authorList>
            <person name="Muzny D."/>
            <person name="Qin X."/>
            <person name="Buhay C."/>
            <person name="Dugan-Rocha S."/>
            <person name="Ding Y."/>
            <person name="Chen G."/>
            <person name="Hawes A."/>
            <person name="Holder M."/>
            <person name="Jhangiani S."/>
            <person name="Johnson A."/>
            <person name="Khan Z."/>
            <person name="Li Z."/>
            <person name="Liu W."/>
            <person name="Liu X."/>
            <person name="Perez L."/>
            <person name="Shen H."/>
            <person name="Wang Q."/>
            <person name="Watt J."/>
            <person name="Xi L."/>
            <person name="Xin Y."/>
            <person name="Zhou J."/>
            <person name="Deng J."/>
            <person name="Jiang H."/>
            <person name="Liu Y."/>
            <person name="Qu J."/>
            <person name="Song X.-Z."/>
            <person name="Zhang L."/>
            <person name="Villasana D."/>
            <person name="Johnson A."/>
            <person name="Liu J."/>
            <person name="Liyanage D."/>
            <person name="Lorensuhewa L."/>
            <person name="Robinson T."/>
            <person name="Song A."/>
            <person name="Song B.-B."/>
            <person name="Dinh H."/>
            <person name="Thornton R."/>
            <person name="Coyle M."/>
            <person name="Francisco L."/>
            <person name="Jackson L."/>
            <person name="Javaid M."/>
            <person name="Korchina V."/>
            <person name="Kovar C."/>
            <person name="Mata R."/>
            <person name="Mathew T."/>
            <person name="Ngo R."/>
            <person name="Nguyen L."/>
            <person name="Nguyen N."/>
            <person name="Okwuonu G."/>
            <person name="Ongeri F."/>
            <person name="Pham C."/>
            <person name="Simmons D."/>
            <person name="Wilczek-Boney K."/>
            <person name="Hale W."/>
            <person name="Jakkamsetti A."/>
            <person name="Pham P."/>
            <person name="Ruth R."/>
            <person name="San Lucas F."/>
            <person name="Warren J."/>
            <person name="Zhang J."/>
            <person name="Zhao Z."/>
            <person name="Zhou C."/>
            <person name="Zhu D."/>
            <person name="Lee S."/>
            <person name="Bess C."/>
            <person name="Blankenburg K."/>
            <person name="Forbes L."/>
            <person name="Fu Q."/>
            <person name="Gubbala S."/>
            <person name="Hirani K."/>
            <person name="Jayaseelan J.C."/>
            <person name="Lara F."/>
            <person name="Munidasa M."/>
            <person name="Palculict T."/>
            <person name="Patil S."/>
            <person name="Pu L.-L."/>
            <person name="Saada N."/>
            <person name="Tang L."/>
            <person name="Weissenberger G."/>
            <person name="Zhu Y."/>
            <person name="Hemphill L."/>
            <person name="Shang Y."/>
            <person name="Youmans B."/>
            <person name="Ayvaz T."/>
            <person name="Ross M."/>
            <person name="Santibanez J."/>
            <person name="Aqrawi P."/>
            <person name="Gross S."/>
            <person name="Joshi V."/>
            <person name="Fowler G."/>
            <person name="Nazareth L."/>
            <person name="Reid J."/>
            <person name="Worley K."/>
            <person name="Petrosino J."/>
            <person name="Highlander S."/>
            <person name="Gibbs R."/>
        </authorList>
    </citation>
    <scope>NUCLEOTIDE SEQUENCE [LARGE SCALE GENOMIC DNA]</scope>
    <source>
        <strain evidence="8">DSM 15272</strain>
    </source>
</reference>
<proteinExistence type="inferred from homology"/>
<dbReference type="Pfam" id="PF03009">
    <property type="entry name" value="GDPD"/>
    <property type="match status" value="1"/>
</dbReference>
<evidence type="ECO:0000256" key="1">
    <source>
        <dbReference type="ARBA" id="ARBA00007277"/>
    </source>
</evidence>
<dbReference type="GO" id="GO:0006071">
    <property type="term" value="P:glycerol metabolic process"/>
    <property type="evidence" value="ECO:0007669"/>
    <property type="project" value="UniProtKB-KW"/>
</dbReference>
<evidence type="ECO:0000256" key="5">
    <source>
        <dbReference type="ARBA" id="ARBA00022801"/>
    </source>
</evidence>
<comment type="similarity">
    <text evidence="1">Belongs to the glycerophosphoryl diester phosphodiesterase family.</text>
</comment>
<comment type="caution">
    <text evidence="8">The sequence shown here is derived from an EMBL/GenBank/DDBJ whole genome shotgun (WGS) entry which is preliminary data.</text>
</comment>
<evidence type="ECO:0000256" key="6">
    <source>
        <dbReference type="ARBA" id="ARBA00047512"/>
    </source>
</evidence>
<dbReference type="PROSITE" id="PS51704">
    <property type="entry name" value="GP_PDE"/>
    <property type="match status" value="1"/>
</dbReference>
<dbReference type="SUPFAM" id="SSF51695">
    <property type="entry name" value="PLC-like phosphodiesterases"/>
    <property type="match status" value="1"/>
</dbReference>
<dbReference type="AlphaFoldDB" id="E2S8V1"/>
<keyword evidence="3" id="KW-0732">Signal</keyword>
<comment type="catalytic activity">
    <reaction evidence="6">
        <text>a sn-glycero-3-phosphodiester + H2O = an alcohol + sn-glycerol 3-phosphate + H(+)</text>
        <dbReference type="Rhea" id="RHEA:12969"/>
        <dbReference type="ChEBI" id="CHEBI:15377"/>
        <dbReference type="ChEBI" id="CHEBI:15378"/>
        <dbReference type="ChEBI" id="CHEBI:30879"/>
        <dbReference type="ChEBI" id="CHEBI:57597"/>
        <dbReference type="ChEBI" id="CHEBI:83408"/>
        <dbReference type="EC" id="3.1.4.46"/>
    </reaction>
</comment>
<dbReference type="OrthoDB" id="9758957at2"/>
<keyword evidence="9" id="KW-1185">Reference proteome</keyword>
<evidence type="ECO:0000256" key="4">
    <source>
        <dbReference type="ARBA" id="ARBA00022798"/>
    </source>
</evidence>
<dbReference type="CDD" id="cd08602">
    <property type="entry name" value="GDPD_ScGlpQ1_like"/>
    <property type="match status" value="1"/>
</dbReference>
<dbReference type="GO" id="GO:0008889">
    <property type="term" value="F:glycerophosphodiester phosphodiesterase activity"/>
    <property type="evidence" value="ECO:0007669"/>
    <property type="project" value="UniProtKB-EC"/>
</dbReference>
<dbReference type="InterPro" id="IPR030395">
    <property type="entry name" value="GP_PDE_dom"/>
</dbReference>
<dbReference type="eggNOG" id="COG0584">
    <property type="taxonomic scope" value="Bacteria"/>
</dbReference>
<dbReference type="EMBL" id="ACLF03000002">
    <property type="protein sequence ID" value="EFQ84606.1"/>
    <property type="molecule type" value="Genomic_DNA"/>
</dbReference>
<evidence type="ECO:0000313" key="9">
    <source>
        <dbReference type="Proteomes" id="UP000003111"/>
    </source>
</evidence>
<organism evidence="8 9">
    <name type="scientific">Aeromicrobium marinum DSM 15272</name>
    <dbReference type="NCBI Taxonomy" id="585531"/>
    <lineage>
        <taxon>Bacteria</taxon>
        <taxon>Bacillati</taxon>
        <taxon>Actinomycetota</taxon>
        <taxon>Actinomycetes</taxon>
        <taxon>Propionibacteriales</taxon>
        <taxon>Nocardioidaceae</taxon>
        <taxon>Aeromicrobium</taxon>
    </lineage>
</organism>
<dbReference type="GO" id="GO:0042597">
    <property type="term" value="C:periplasmic space"/>
    <property type="evidence" value="ECO:0007669"/>
    <property type="project" value="TreeGrafter"/>
</dbReference>
<dbReference type="Proteomes" id="UP000003111">
    <property type="component" value="Unassembled WGS sequence"/>
</dbReference>
<evidence type="ECO:0000256" key="3">
    <source>
        <dbReference type="ARBA" id="ARBA00022729"/>
    </source>
</evidence>
<evidence type="ECO:0000313" key="8">
    <source>
        <dbReference type="EMBL" id="EFQ84606.1"/>
    </source>
</evidence>
<sequence>MSLVHPGPVRALPSRGPVLPTAAAPRTVELFAHRGASGHRPEHTLAAYRLAIRLGADHIEPDLVSTRDGVLVARHENEISGTTDVGDHPEFADRRTTRAIDGRTVEGWFTEDFTLAELRTLRAIERLPAVRPDNTRFDGRYPVPTFDEILRLAESEGRRLGRRIGVTPETKHPTYFASIGLPLEEPLLRSLRTAGLDHRHARIAVQSFETAGLRWLAARSEVELVQLTSATGAPFDLAAAGDPRTYADLMSPAGLREISTYAQWLGPEKDSVVPRDALGHLTAPSPITDEAHRAGLKVVVYTVRAENRFLPADLRIGADPAARGDVAGEVRALVEAGVDGIFADHPGTVRAVLDGLTDG</sequence>
<name>E2S8V1_9ACTN</name>
<evidence type="ECO:0000256" key="2">
    <source>
        <dbReference type="ARBA" id="ARBA00012247"/>
    </source>
</evidence>
<dbReference type="EC" id="3.1.4.46" evidence="2"/>
<dbReference type="HOGENOM" id="CLU_030226_0_0_11"/>
<dbReference type="PANTHER" id="PTHR43620">
    <property type="entry name" value="GLYCEROPHOSPHORYL DIESTER PHOSPHODIESTERASE"/>
    <property type="match status" value="1"/>
</dbReference>
<gene>
    <name evidence="8" type="ORF">HMPREF0063_10459</name>
</gene>
<keyword evidence="4" id="KW-0319">Glycerol metabolism</keyword>
<dbReference type="GO" id="GO:0006629">
    <property type="term" value="P:lipid metabolic process"/>
    <property type="evidence" value="ECO:0007669"/>
    <property type="project" value="InterPro"/>
</dbReference>
<accession>E2S8V1</accession>
<protein>
    <recommendedName>
        <fullName evidence="2">glycerophosphodiester phosphodiesterase</fullName>
        <ecNumber evidence="2">3.1.4.46</ecNumber>
    </recommendedName>
</protein>
<dbReference type="Gene3D" id="3.20.20.190">
    <property type="entry name" value="Phosphatidylinositol (PI) phosphodiesterase"/>
    <property type="match status" value="1"/>
</dbReference>
<dbReference type="STRING" id="585531.HMPREF0063_10459"/>
<dbReference type="PANTHER" id="PTHR43620:SF7">
    <property type="entry name" value="GLYCEROPHOSPHODIESTER PHOSPHODIESTERASE GDPD5-RELATED"/>
    <property type="match status" value="1"/>
</dbReference>
<evidence type="ECO:0000259" key="7">
    <source>
        <dbReference type="PROSITE" id="PS51704"/>
    </source>
</evidence>